<feature type="domain" description="DUF7597" evidence="2">
    <location>
        <begin position="443"/>
        <end position="563"/>
    </location>
</feature>
<feature type="region of interest" description="Disordered" evidence="1">
    <location>
        <begin position="667"/>
        <end position="692"/>
    </location>
</feature>
<evidence type="ECO:0000259" key="2">
    <source>
        <dbReference type="Pfam" id="PF24530"/>
    </source>
</evidence>
<feature type="region of interest" description="Disordered" evidence="1">
    <location>
        <begin position="1023"/>
        <end position="1064"/>
    </location>
</feature>
<dbReference type="PANTHER" id="PTHR33075:SF7">
    <property type="entry name" value="OS02G0303350 PROTEIN"/>
    <property type="match status" value="1"/>
</dbReference>
<protein>
    <recommendedName>
        <fullName evidence="2">DUF7597 domain-containing protein</fullName>
    </recommendedName>
</protein>
<feature type="region of interest" description="Disordered" evidence="1">
    <location>
        <begin position="641"/>
        <end position="660"/>
    </location>
</feature>
<accession>A0A1B6Q3I0</accession>
<dbReference type="Gramene" id="KXG32481">
    <property type="protein sequence ID" value="KXG32481"/>
    <property type="gene ID" value="SORBI_3003G160400"/>
</dbReference>
<name>A0A1B6Q3I0_SORBI</name>
<dbReference type="AlphaFoldDB" id="A0A1B6Q3I0"/>
<proteinExistence type="predicted"/>
<dbReference type="InParanoid" id="A0A1B6Q3I0"/>
<gene>
    <name evidence="3" type="ORF">SORBI_3003G160400</name>
</gene>
<reference evidence="3 4" key="1">
    <citation type="journal article" date="2009" name="Nature">
        <title>The Sorghum bicolor genome and the diversification of grasses.</title>
        <authorList>
            <person name="Paterson A.H."/>
            <person name="Bowers J.E."/>
            <person name="Bruggmann R."/>
            <person name="Dubchak I."/>
            <person name="Grimwood J."/>
            <person name="Gundlach H."/>
            <person name="Haberer G."/>
            <person name="Hellsten U."/>
            <person name="Mitros T."/>
            <person name="Poliakov A."/>
            <person name="Schmutz J."/>
            <person name="Spannagl M."/>
            <person name="Tang H."/>
            <person name="Wang X."/>
            <person name="Wicker T."/>
            <person name="Bharti A.K."/>
            <person name="Chapman J."/>
            <person name="Feltus F.A."/>
            <person name="Gowik U."/>
            <person name="Grigoriev I.V."/>
            <person name="Lyons E."/>
            <person name="Maher C.A."/>
            <person name="Martis M."/>
            <person name="Narechania A."/>
            <person name="Otillar R.P."/>
            <person name="Penning B.W."/>
            <person name="Salamov A.A."/>
            <person name="Wang Y."/>
            <person name="Zhang L."/>
            <person name="Carpita N.C."/>
            <person name="Freeling M."/>
            <person name="Gingle A.R."/>
            <person name="Hash C.T."/>
            <person name="Keller B."/>
            <person name="Klein P."/>
            <person name="Kresovich S."/>
            <person name="McCann M.C."/>
            <person name="Ming R."/>
            <person name="Peterson D.G."/>
            <person name="Mehboob-ur-Rahman"/>
            <person name="Ware D."/>
            <person name="Westhoff P."/>
            <person name="Mayer K.F."/>
            <person name="Messing J."/>
            <person name="Rokhsar D.S."/>
        </authorList>
    </citation>
    <scope>NUCLEOTIDE SEQUENCE [LARGE SCALE GENOMIC DNA]</scope>
    <source>
        <strain evidence="4">cv. BTx623</strain>
    </source>
</reference>
<dbReference type="InterPro" id="IPR056018">
    <property type="entry name" value="DUF7597"/>
</dbReference>
<feature type="compositionally biased region" description="Basic and acidic residues" evidence="1">
    <location>
        <begin position="1055"/>
        <end position="1064"/>
    </location>
</feature>
<dbReference type="FunCoup" id="A0A1B6Q3I0">
    <property type="interactions" value="966"/>
</dbReference>
<evidence type="ECO:0000313" key="3">
    <source>
        <dbReference type="EMBL" id="KXG32481.1"/>
    </source>
</evidence>
<reference evidence="4" key="2">
    <citation type="journal article" date="2018" name="Plant J.">
        <title>The Sorghum bicolor reference genome: improved assembly, gene annotations, a transcriptome atlas, and signatures of genome organization.</title>
        <authorList>
            <person name="McCormick R.F."/>
            <person name="Truong S.K."/>
            <person name="Sreedasyam A."/>
            <person name="Jenkins J."/>
            <person name="Shu S."/>
            <person name="Sims D."/>
            <person name="Kennedy M."/>
            <person name="Amirebrahimi M."/>
            <person name="Weers B.D."/>
            <person name="McKinley B."/>
            <person name="Mattison A."/>
            <person name="Morishige D.T."/>
            <person name="Grimwood J."/>
            <person name="Schmutz J."/>
            <person name="Mullet J.E."/>
        </authorList>
    </citation>
    <scope>NUCLEOTIDE SEQUENCE [LARGE SCALE GENOMIC DNA]</scope>
    <source>
        <strain evidence="4">cv. BTx623</strain>
    </source>
</reference>
<dbReference type="OMA" id="LGPLQHH"/>
<feature type="compositionally biased region" description="Pro residues" evidence="1">
    <location>
        <begin position="648"/>
        <end position="658"/>
    </location>
</feature>
<sequence>MSSSSAGLRPLSELAQGLRFSAFILSEFGKPVCASPACSEAFSLLVALGRCRFRLDVSLVAKILSDILGGSADDFGVCLIEDRIYHFSVSCKKVGFEIYKIRSFKCLEFELFFQLFNESGLSFALSSKRTFVSVVTGANAIPVGFRAPGSVVAAVDNSILAGDKAPCSIVNQKLPPRRSVFERIQFPPKILKTASRSRVLNSSARKSVFKRLQFAKRSVFDRLSWNHSQRNFQLDDWKQRTCSGSTLDCSSEDQLQNGLSGISVRQSVPQPQINVSSSPGLNLDLNLKLGQPSVPSVFPNVQAPIALPSSSGNELSRRRPPSPHPRVVRSSIDCLRWGHGAVTGLENWMDRFSNVNMEKLDNFGRDFGLGLNWSCWFKSESSMEGPSTPPRLLSFHSFNDDASPSRRFTQVNEPVGALPENPVPSPSLSSEAENSLMAYFRANPTPFIPRGFDRLQVHNRKPMERVVLMRPRTQNLDLAIVTIHPMPQQQVSFQAIRDVVTDFLHNVQRVEFTDMQPTHLGQAFVRFRHSYDRDRLIQMGPFQFGDVSISFVEHNKGRNWRAVNFNRECWMLLLGFPPDYRENEYVVNTISSFGRVISWVDDNRHLGRLLVRARVIDLESVSQFLVITVCEILQGQLLGGLPQDEDPAPGPDDFPPAGPFDLFGFGQFGPEPFGPPNQQDDADQPENGIPGHGFVEPVEQLEQADGPLNDPQAGMEVPDLNLNVNPDALLALDLNEPADMEEMIVDPIFIGPPPPVDEEFVQVNEEEEDAQPVANENVPVILPLMQDNHEVVFPAALNPMMPMEIQEEDLMNDDEIQQQIHDDADLNNADGSYNMQVGLVLIKDTPPLKSLWFDGSWARPNSNEPVFLVPNEWAKFFTSVLMSPKHFAQGKDLIQSKALLDCINSADDDSNNFALSLPKKCPVEKAPICFLQKSVHETAVEKNKGKIGKGKIGPVLVESEVRRSPRVKLAKNGFKNPVCKDLNCIGCTSKPPPLTTKAIRKLSSSLCDVDCSLVSDSALRSVKMAGAPNKKKKEARKDNLKAKKTPGDSSSSKPEGPKKDDAEA</sequence>
<feature type="region of interest" description="Disordered" evidence="1">
    <location>
        <begin position="308"/>
        <end position="327"/>
    </location>
</feature>
<dbReference type="PANTHER" id="PTHR33075">
    <property type="entry name" value="OS02G0499800 PROTEIN"/>
    <property type="match status" value="1"/>
</dbReference>
<evidence type="ECO:0000256" key="1">
    <source>
        <dbReference type="SAM" id="MobiDB-lite"/>
    </source>
</evidence>
<organism evidence="3 4">
    <name type="scientific">Sorghum bicolor</name>
    <name type="common">Sorghum</name>
    <name type="synonym">Sorghum vulgare</name>
    <dbReference type="NCBI Taxonomy" id="4558"/>
    <lineage>
        <taxon>Eukaryota</taxon>
        <taxon>Viridiplantae</taxon>
        <taxon>Streptophyta</taxon>
        <taxon>Embryophyta</taxon>
        <taxon>Tracheophyta</taxon>
        <taxon>Spermatophyta</taxon>
        <taxon>Magnoliopsida</taxon>
        <taxon>Liliopsida</taxon>
        <taxon>Poales</taxon>
        <taxon>Poaceae</taxon>
        <taxon>PACMAD clade</taxon>
        <taxon>Panicoideae</taxon>
        <taxon>Andropogonodae</taxon>
        <taxon>Andropogoneae</taxon>
        <taxon>Sorghinae</taxon>
        <taxon>Sorghum</taxon>
    </lineage>
</organism>
<evidence type="ECO:0000313" key="4">
    <source>
        <dbReference type="Proteomes" id="UP000000768"/>
    </source>
</evidence>
<dbReference type="EMBL" id="CM000762">
    <property type="protein sequence ID" value="KXG32481.1"/>
    <property type="molecule type" value="Genomic_DNA"/>
</dbReference>
<dbReference type="Pfam" id="PF24530">
    <property type="entry name" value="DUF7597"/>
    <property type="match status" value="1"/>
</dbReference>
<keyword evidence="4" id="KW-1185">Reference proteome</keyword>
<dbReference type="Proteomes" id="UP000000768">
    <property type="component" value="Chromosome 3"/>
</dbReference>